<dbReference type="Proteomes" id="UP000046393">
    <property type="component" value="Unplaced"/>
</dbReference>
<proteinExistence type="predicted"/>
<feature type="domain" description="PDZ" evidence="1">
    <location>
        <begin position="19"/>
        <end position="94"/>
    </location>
</feature>
<dbReference type="AlphaFoldDB" id="A0A0N5AC48"/>
<dbReference type="PANTHER" id="PTHR11324:SF16">
    <property type="entry name" value="PDZ DOMAIN-CONTAINING PROTEIN 2"/>
    <property type="match status" value="1"/>
</dbReference>
<organism evidence="2 3">
    <name type="scientific">Syphacia muris</name>
    <dbReference type="NCBI Taxonomy" id="451379"/>
    <lineage>
        <taxon>Eukaryota</taxon>
        <taxon>Metazoa</taxon>
        <taxon>Ecdysozoa</taxon>
        <taxon>Nematoda</taxon>
        <taxon>Chromadorea</taxon>
        <taxon>Rhabditida</taxon>
        <taxon>Spirurina</taxon>
        <taxon>Oxyuridomorpha</taxon>
        <taxon>Oxyuroidea</taxon>
        <taxon>Oxyuridae</taxon>
        <taxon>Syphacia</taxon>
    </lineage>
</organism>
<evidence type="ECO:0000313" key="3">
    <source>
        <dbReference type="WBParaSite" id="SMUV_0000172401-mRNA-1"/>
    </source>
</evidence>
<protein>
    <submittedName>
        <fullName evidence="3">PDZ domain-containing protein</fullName>
    </submittedName>
</protein>
<dbReference type="STRING" id="451379.A0A0N5AC48"/>
<dbReference type="WBParaSite" id="SMUV_0000172401-mRNA-1">
    <property type="protein sequence ID" value="SMUV_0000172401-mRNA-1"/>
    <property type="gene ID" value="SMUV_0000172401"/>
</dbReference>
<sequence>LISVTIDPATFKFSDTVEEVVLNKSALGVGISLDGGRGSVYGDRPIVVKSVFEGTEAAKSGSLHVGDKILRIGDTDITGMSYVEASKVLRSSPKGPLKLTFKKRL</sequence>
<dbReference type="InterPro" id="IPR036034">
    <property type="entry name" value="PDZ_sf"/>
</dbReference>
<dbReference type="Pfam" id="PF00595">
    <property type="entry name" value="PDZ"/>
    <property type="match status" value="1"/>
</dbReference>
<dbReference type="InterPro" id="IPR001478">
    <property type="entry name" value="PDZ"/>
</dbReference>
<evidence type="ECO:0000259" key="1">
    <source>
        <dbReference type="PROSITE" id="PS50106"/>
    </source>
</evidence>
<dbReference type="SUPFAM" id="SSF50156">
    <property type="entry name" value="PDZ domain-like"/>
    <property type="match status" value="1"/>
</dbReference>
<accession>A0A0N5AC48</accession>
<dbReference type="PROSITE" id="PS50106">
    <property type="entry name" value="PDZ"/>
    <property type="match status" value="1"/>
</dbReference>
<dbReference type="Gene3D" id="2.30.42.10">
    <property type="match status" value="1"/>
</dbReference>
<dbReference type="PANTHER" id="PTHR11324">
    <property type="entry name" value="IL16-RELATED"/>
    <property type="match status" value="1"/>
</dbReference>
<evidence type="ECO:0000313" key="2">
    <source>
        <dbReference type="Proteomes" id="UP000046393"/>
    </source>
</evidence>
<dbReference type="SMART" id="SM00228">
    <property type="entry name" value="PDZ"/>
    <property type="match status" value="1"/>
</dbReference>
<reference evidence="3" key="1">
    <citation type="submission" date="2017-02" db="UniProtKB">
        <authorList>
            <consortium name="WormBaseParasite"/>
        </authorList>
    </citation>
    <scope>IDENTIFICATION</scope>
</reference>
<keyword evidence="2" id="KW-1185">Reference proteome</keyword>
<name>A0A0N5AC48_9BILA</name>